<dbReference type="Proteomes" id="UP001165060">
    <property type="component" value="Unassembled WGS sequence"/>
</dbReference>
<feature type="transmembrane region" description="Helical" evidence="5">
    <location>
        <begin position="250"/>
        <end position="269"/>
    </location>
</feature>
<protein>
    <recommendedName>
        <fullName evidence="6">Amino acid transporter transmembrane domain-containing protein</fullName>
    </recommendedName>
</protein>
<dbReference type="PANTHER" id="PTHR22950:SF461">
    <property type="entry name" value="AMINO ACID TRANSPORTER TRANSMEMBRANE DOMAIN-CONTAINING PROTEIN"/>
    <property type="match status" value="1"/>
</dbReference>
<comment type="caution">
    <text evidence="7">The sequence shown here is derived from an EMBL/GenBank/DDBJ whole genome shotgun (WGS) entry which is preliminary data.</text>
</comment>
<dbReference type="InterPro" id="IPR013057">
    <property type="entry name" value="AA_transpt_TM"/>
</dbReference>
<evidence type="ECO:0000256" key="5">
    <source>
        <dbReference type="SAM" id="Phobius"/>
    </source>
</evidence>
<feature type="transmembrane region" description="Helical" evidence="5">
    <location>
        <begin position="160"/>
        <end position="180"/>
    </location>
</feature>
<name>A0ABQ6MN93_9STRA</name>
<keyword evidence="3 5" id="KW-1133">Transmembrane helix</keyword>
<evidence type="ECO:0000313" key="7">
    <source>
        <dbReference type="EMBL" id="GMI29097.1"/>
    </source>
</evidence>
<reference evidence="7 8" key="1">
    <citation type="journal article" date="2023" name="Commun. Biol.">
        <title>Genome analysis of Parmales, the sister group of diatoms, reveals the evolutionary specialization of diatoms from phago-mixotrophs to photoautotrophs.</title>
        <authorList>
            <person name="Ban H."/>
            <person name="Sato S."/>
            <person name="Yoshikawa S."/>
            <person name="Yamada K."/>
            <person name="Nakamura Y."/>
            <person name="Ichinomiya M."/>
            <person name="Sato N."/>
            <person name="Blanc-Mathieu R."/>
            <person name="Endo H."/>
            <person name="Kuwata A."/>
            <person name="Ogata H."/>
        </authorList>
    </citation>
    <scope>NUCLEOTIDE SEQUENCE [LARGE SCALE GENOMIC DNA]</scope>
</reference>
<dbReference type="PANTHER" id="PTHR22950">
    <property type="entry name" value="AMINO ACID TRANSPORTER"/>
    <property type="match status" value="1"/>
</dbReference>
<dbReference type="EMBL" id="BRYB01000387">
    <property type="protein sequence ID" value="GMI29097.1"/>
    <property type="molecule type" value="Genomic_DNA"/>
</dbReference>
<sequence>MTPTLPRTNSDSGAEGMHWVIAGLTLFAFAAPSACVGCAFSVGTTGKYLAPALCCVVTLASALGAIMIHKLTLKHPTCDTLPSLGLAVSGPTAKTLGLLVQQGNFLLYLPVAMLVSAQALQSFIDPSLSLLSGCTDYWIFIVALLCLATTQLRSLSNVTILSLISLVCVLATILCVVLIVDDTPYDDKTEALKVGNADMAWSASHESIKGWTQFALGISLTAWAYAPSFLTAELSNPNIMAKVEDFPKAIWLSAALNCAMFACTGLFVVNRWGATVNDPIMLGTAENFGLWDATALQARVCNFFWFFACIISYALDSVPLGRACQRAWAPDVDVDDWSAGACFKYLLATLPSFLFAVAASIFVPSIFCMLAIATALTVPWANQVYPAYLYFSASRPSSTATTSHQQPLLMPTTMHEIAAYDSKLQERMVEPAPFQVAYVGLLGFVMFLVCTAGAIGKLGIAELRGPSTVGCEGWMIIE</sequence>
<keyword evidence="2 5" id="KW-0812">Transmembrane</keyword>
<proteinExistence type="predicted"/>
<organism evidence="7 8">
    <name type="scientific">Tetraparma gracilis</name>
    <dbReference type="NCBI Taxonomy" id="2962635"/>
    <lineage>
        <taxon>Eukaryota</taxon>
        <taxon>Sar</taxon>
        <taxon>Stramenopiles</taxon>
        <taxon>Ochrophyta</taxon>
        <taxon>Bolidophyceae</taxon>
        <taxon>Parmales</taxon>
        <taxon>Triparmaceae</taxon>
        <taxon>Tetraparma</taxon>
    </lineage>
</organism>
<dbReference type="Pfam" id="PF01490">
    <property type="entry name" value="Aa_trans"/>
    <property type="match status" value="1"/>
</dbReference>
<feature type="transmembrane region" description="Helical" evidence="5">
    <location>
        <begin position="130"/>
        <end position="148"/>
    </location>
</feature>
<evidence type="ECO:0000256" key="1">
    <source>
        <dbReference type="ARBA" id="ARBA00004141"/>
    </source>
</evidence>
<keyword evidence="8" id="KW-1185">Reference proteome</keyword>
<evidence type="ECO:0000256" key="4">
    <source>
        <dbReference type="ARBA" id="ARBA00023136"/>
    </source>
</evidence>
<feature type="domain" description="Amino acid transporter transmembrane" evidence="6">
    <location>
        <begin position="19"/>
        <end position="409"/>
    </location>
</feature>
<feature type="transmembrane region" description="Helical" evidence="5">
    <location>
        <begin position="211"/>
        <end position="230"/>
    </location>
</feature>
<feature type="transmembrane region" description="Helical" evidence="5">
    <location>
        <begin position="20"/>
        <end position="42"/>
    </location>
</feature>
<evidence type="ECO:0000256" key="2">
    <source>
        <dbReference type="ARBA" id="ARBA00022692"/>
    </source>
</evidence>
<comment type="subcellular location">
    <subcellularLocation>
        <location evidence="1">Membrane</location>
        <topology evidence="1">Multi-pass membrane protein</topology>
    </subcellularLocation>
</comment>
<feature type="transmembrane region" description="Helical" evidence="5">
    <location>
        <begin position="296"/>
        <end position="315"/>
    </location>
</feature>
<gene>
    <name evidence="7" type="ORF">TeGR_g11364</name>
</gene>
<keyword evidence="4 5" id="KW-0472">Membrane</keyword>
<evidence type="ECO:0000313" key="8">
    <source>
        <dbReference type="Proteomes" id="UP001165060"/>
    </source>
</evidence>
<evidence type="ECO:0000259" key="6">
    <source>
        <dbReference type="Pfam" id="PF01490"/>
    </source>
</evidence>
<accession>A0ABQ6MN93</accession>
<feature type="transmembrane region" description="Helical" evidence="5">
    <location>
        <begin position="48"/>
        <end position="68"/>
    </location>
</feature>
<evidence type="ECO:0000256" key="3">
    <source>
        <dbReference type="ARBA" id="ARBA00022989"/>
    </source>
</evidence>
<feature type="transmembrane region" description="Helical" evidence="5">
    <location>
        <begin position="353"/>
        <end position="381"/>
    </location>
</feature>
<feature type="transmembrane region" description="Helical" evidence="5">
    <location>
        <begin position="436"/>
        <end position="455"/>
    </location>
</feature>